<dbReference type="EMBL" id="JAYMYR010000009">
    <property type="protein sequence ID" value="KAK7341361.1"/>
    <property type="molecule type" value="Genomic_DNA"/>
</dbReference>
<dbReference type="InterPro" id="IPR003305">
    <property type="entry name" value="CenC_carb-bd"/>
</dbReference>
<proteinExistence type="inferred from homology"/>
<keyword evidence="3" id="KW-0378">Hydrolase</keyword>
<dbReference type="Proteomes" id="UP001374584">
    <property type="component" value="Unassembled WGS sequence"/>
</dbReference>
<dbReference type="InterPro" id="IPR008979">
    <property type="entry name" value="Galactose-bd-like_sf"/>
</dbReference>
<evidence type="ECO:0000313" key="7">
    <source>
        <dbReference type="EMBL" id="KAK7341361.1"/>
    </source>
</evidence>
<keyword evidence="5" id="KW-0624">Polysaccharide degradation</keyword>
<sequence length="589" mass="66795">MSQMKQVSRVLQVGSRTMSLILLLCIILLRGFEVDALEYDYSASIECLTHPLKPQYNGGIIENPELNNGLEGWTSFGDAKIEHRESLGNKYVVAHSRNKANDSVSQKIHIEKDKHYTLSAWIQVSEGNVLVTAIVKTRTGLKFGGAIFAETNCWSMLKGGLTAEESGPAELYFEGNKTSVEIWIDNVSLQSFAEKEWSSHQDQSIEKIRKRKVLIQALNEEGKPLPNANISFALKKLGFPFGSSMNKYILNNTLYQNWFTSRFTVTTFENEMKWYSTEAVKGKEDYMIADAMLQFAKQHNIEVRGHNVFWDDPHYQPSWVPSLSPTQLSSAVEERVKSVVSKYKGNLIAWDVVNENLHFSFFESKLGQTFSSKIFNEVHNIDGQTTLFLNDYNTIEESSDGASSPARYIQKIKQIQSYAGNSGIPIGIGLESHFSGTINFPYMRASLDYLGASRFPIWITELDVAREPRQLQYFELALKEAHSHPMVRGIVMWTAWSPEGCYRICLVDNNFKNLPAGNVVDKFISQWKSNNLSGVTDKNGFLEVTLFHGDYEMEIVHPIQKNNTFTQFLKVTPSDKSNQTQPVVKLHIK</sequence>
<evidence type="ECO:0000256" key="1">
    <source>
        <dbReference type="ARBA" id="ARBA00007495"/>
    </source>
</evidence>
<keyword evidence="8" id="KW-1185">Reference proteome</keyword>
<dbReference type="InterPro" id="IPR001000">
    <property type="entry name" value="GH10_dom"/>
</dbReference>
<comment type="similarity">
    <text evidence="1">Belongs to the glycosyl hydrolase 10 (cellulase F) family.</text>
</comment>
<dbReference type="InterPro" id="IPR044846">
    <property type="entry name" value="GH10"/>
</dbReference>
<evidence type="ECO:0000256" key="2">
    <source>
        <dbReference type="ARBA" id="ARBA00022737"/>
    </source>
</evidence>
<feature type="domain" description="GH10" evidence="6">
    <location>
        <begin position="231"/>
        <end position="523"/>
    </location>
</feature>
<evidence type="ECO:0000259" key="6">
    <source>
        <dbReference type="PROSITE" id="PS51760"/>
    </source>
</evidence>
<dbReference type="GO" id="GO:0031176">
    <property type="term" value="F:endo-1,4-beta-xylanase activity"/>
    <property type="evidence" value="ECO:0007669"/>
    <property type="project" value="UniProtKB-ARBA"/>
</dbReference>
<evidence type="ECO:0000256" key="3">
    <source>
        <dbReference type="ARBA" id="ARBA00022801"/>
    </source>
</evidence>
<accession>A0AAN9QP16</accession>
<keyword evidence="2" id="KW-0677">Repeat</keyword>
<dbReference type="GO" id="GO:0000272">
    <property type="term" value="P:polysaccharide catabolic process"/>
    <property type="evidence" value="ECO:0007669"/>
    <property type="project" value="UniProtKB-KW"/>
</dbReference>
<organism evidence="7 8">
    <name type="scientific">Phaseolus coccineus</name>
    <name type="common">Scarlet runner bean</name>
    <name type="synonym">Phaseolus multiflorus</name>
    <dbReference type="NCBI Taxonomy" id="3886"/>
    <lineage>
        <taxon>Eukaryota</taxon>
        <taxon>Viridiplantae</taxon>
        <taxon>Streptophyta</taxon>
        <taxon>Embryophyta</taxon>
        <taxon>Tracheophyta</taxon>
        <taxon>Spermatophyta</taxon>
        <taxon>Magnoliopsida</taxon>
        <taxon>eudicotyledons</taxon>
        <taxon>Gunneridae</taxon>
        <taxon>Pentapetalae</taxon>
        <taxon>rosids</taxon>
        <taxon>fabids</taxon>
        <taxon>Fabales</taxon>
        <taxon>Fabaceae</taxon>
        <taxon>Papilionoideae</taxon>
        <taxon>50 kb inversion clade</taxon>
        <taxon>NPAAA clade</taxon>
        <taxon>indigoferoid/millettioid clade</taxon>
        <taxon>Phaseoleae</taxon>
        <taxon>Phaseolus</taxon>
    </lineage>
</organism>
<dbReference type="SUPFAM" id="SSF49785">
    <property type="entry name" value="Galactose-binding domain-like"/>
    <property type="match status" value="1"/>
</dbReference>
<dbReference type="PANTHER" id="PTHR31490">
    <property type="entry name" value="GLYCOSYL HYDROLASE"/>
    <property type="match status" value="1"/>
</dbReference>
<dbReference type="SUPFAM" id="SSF51445">
    <property type="entry name" value="(Trans)glycosidases"/>
    <property type="match status" value="1"/>
</dbReference>
<dbReference type="AlphaFoldDB" id="A0AAN9QP16"/>
<name>A0AAN9QP16_PHACN</name>
<dbReference type="InterPro" id="IPR017853">
    <property type="entry name" value="GH"/>
</dbReference>
<comment type="caution">
    <text evidence="7">The sequence shown here is derived from an EMBL/GenBank/DDBJ whole genome shotgun (WGS) entry which is preliminary data.</text>
</comment>
<dbReference type="SMART" id="SM00633">
    <property type="entry name" value="Glyco_10"/>
    <property type="match status" value="1"/>
</dbReference>
<dbReference type="Pfam" id="PF00331">
    <property type="entry name" value="Glyco_hydro_10"/>
    <property type="match status" value="1"/>
</dbReference>
<protein>
    <recommendedName>
        <fullName evidence="6">GH10 domain-containing protein</fullName>
    </recommendedName>
</protein>
<evidence type="ECO:0000256" key="5">
    <source>
        <dbReference type="ARBA" id="ARBA00023326"/>
    </source>
</evidence>
<dbReference type="PROSITE" id="PS51760">
    <property type="entry name" value="GH10_2"/>
    <property type="match status" value="1"/>
</dbReference>
<dbReference type="Pfam" id="PF02018">
    <property type="entry name" value="CBM_4_9"/>
    <property type="match status" value="1"/>
</dbReference>
<evidence type="ECO:0000256" key="4">
    <source>
        <dbReference type="ARBA" id="ARBA00023277"/>
    </source>
</evidence>
<keyword evidence="4" id="KW-0119">Carbohydrate metabolism</keyword>
<gene>
    <name evidence="7" type="ORF">VNO80_24288</name>
</gene>
<dbReference type="PANTHER" id="PTHR31490:SF2">
    <property type="entry name" value="GLYCOSYL HYDROLASE FAMILY 10 PROTEIN"/>
    <property type="match status" value="1"/>
</dbReference>
<evidence type="ECO:0000313" key="8">
    <source>
        <dbReference type="Proteomes" id="UP001374584"/>
    </source>
</evidence>
<reference evidence="7 8" key="1">
    <citation type="submission" date="2024-01" db="EMBL/GenBank/DDBJ databases">
        <title>The genomes of 5 underutilized Papilionoideae crops provide insights into root nodulation and disease resistanc.</title>
        <authorList>
            <person name="Jiang F."/>
        </authorList>
    </citation>
    <scope>NUCLEOTIDE SEQUENCE [LARGE SCALE GENOMIC DNA]</scope>
    <source>
        <strain evidence="7">JINMINGXINNONG_FW02</strain>
        <tissue evidence="7">Leaves</tissue>
    </source>
</reference>
<dbReference type="Gene3D" id="3.20.20.80">
    <property type="entry name" value="Glycosidases"/>
    <property type="match status" value="1"/>
</dbReference>
<dbReference type="Gene3D" id="2.60.120.260">
    <property type="entry name" value="Galactose-binding domain-like"/>
    <property type="match status" value="1"/>
</dbReference>